<dbReference type="InterPro" id="IPR001697">
    <property type="entry name" value="Pyr_Knase"/>
</dbReference>
<feature type="domain" description="Pyruvate kinase barrel" evidence="14">
    <location>
        <begin position="24"/>
        <end position="344"/>
    </location>
</feature>
<evidence type="ECO:0000256" key="4">
    <source>
        <dbReference type="ARBA" id="ARBA00022679"/>
    </source>
</evidence>
<dbReference type="PANTHER" id="PTHR11817">
    <property type="entry name" value="PYRUVATE KINASE"/>
    <property type="match status" value="1"/>
</dbReference>
<comment type="caution">
    <text evidence="16">The sequence shown here is derived from an EMBL/GenBank/DDBJ whole genome shotgun (WGS) entry which is preliminary data.</text>
</comment>
<dbReference type="SUPFAM" id="SSF50800">
    <property type="entry name" value="PK beta-barrel domain-like"/>
    <property type="match status" value="1"/>
</dbReference>
<dbReference type="Gene3D" id="2.40.33.10">
    <property type="entry name" value="PK beta-barrel domain-like"/>
    <property type="match status" value="1"/>
</dbReference>
<keyword evidence="10 13" id="KW-0324">Glycolysis</keyword>
<dbReference type="NCBIfam" id="NF004978">
    <property type="entry name" value="PRK06354.1"/>
    <property type="match status" value="1"/>
</dbReference>
<evidence type="ECO:0000256" key="9">
    <source>
        <dbReference type="ARBA" id="ARBA00022842"/>
    </source>
</evidence>
<evidence type="ECO:0000256" key="8">
    <source>
        <dbReference type="ARBA" id="ARBA00022840"/>
    </source>
</evidence>
<name>A0ABW6A8F9_9BACT</name>
<keyword evidence="7 13" id="KW-0418">Kinase</keyword>
<dbReference type="Pfam" id="PF00224">
    <property type="entry name" value="PK"/>
    <property type="match status" value="1"/>
</dbReference>
<dbReference type="SUPFAM" id="SSF52935">
    <property type="entry name" value="PK C-terminal domain-like"/>
    <property type="match status" value="1"/>
</dbReference>
<dbReference type="Gene3D" id="3.20.20.60">
    <property type="entry name" value="Phosphoenolpyruvate-binding domains"/>
    <property type="match status" value="1"/>
</dbReference>
<keyword evidence="6" id="KW-0547">Nucleotide-binding</keyword>
<dbReference type="GO" id="GO:0004743">
    <property type="term" value="F:pyruvate kinase activity"/>
    <property type="evidence" value="ECO:0007669"/>
    <property type="project" value="UniProtKB-EC"/>
</dbReference>
<keyword evidence="8" id="KW-0067">ATP-binding</keyword>
<dbReference type="Proteomes" id="UP001597511">
    <property type="component" value="Unassembled WGS sequence"/>
</dbReference>
<dbReference type="InterPro" id="IPR015795">
    <property type="entry name" value="Pyrv_Knase_C"/>
</dbReference>
<dbReference type="InterPro" id="IPR036918">
    <property type="entry name" value="Pyrv_Knase_C_sf"/>
</dbReference>
<keyword evidence="5" id="KW-0479">Metal-binding</keyword>
<dbReference type="NCBIfam" id="TIGR01064">
    <property type="entry name" value="pyruv_kin"/>
    <property type="match status" value="1"/>
</dbReference>
<comment type="pathway">
    <text evidence="1 13">Carbohydrate degradation; glycolysis; pyruvate from D-glyceraldehyde 3-phosphate: step 5/5.</text>
</comment>
<reference evidence="17" key="1">
    <citation type="journal article" date="2019" name="Int. J. Syst. Evol. Microbiol.">
        <title>The Global Catalogue of Microorganisms (GCM) 10K type strain sequencing project: providing services to taxonomists for standard genome sequencing and annotation.</title>
        <authorList>
            <consortium name="The Broad Institute Genomics Platform"/>
            <consortium name="The Broad Institute Genome Sequencing Center for Infectious Disease"/>
            <person name="Wu L."/>
            <person name="Ma J."/>
        </authorList>
    </citation>
    <scope>NUCLEOTIDE SEQUENCE [LARGE SCALE GENOMIC DNA]</scope>
    <source>
        <strain evidence="17">KCTC 23299</strain>
    </source>
</reference>
<evidence type="ECO:0000256" key="5">
    <source>
        <dbReference type="ARBA" id="ARBA00022723"/>
    </source>
</evidence>
<evidence type="ECO:0000256" key="10">
    <source>
        <dbReference type="ARBA" id="ARBA00023152"/>
    </source>
</evidence>
<evidence type="ECO:0000256" key="7">
    <source>
        <dbReference type="ARBA" id="ARBA00022777"/>
    </source>
</evidence>
<dbReference type="InterPro" id="IPR015806">
    <property type="entry name" value="Pyrv_Knase_insert_dom_sf"/>
</dbReference>
<keyword evidence="17" id="KW-1185">Reference proteome</keyword>
<dbReference type="RefSeq" id="WP_386102444.1">
    <property type="nucleotide sequence ID" value="NZ_JBHUOZ010000003.1"/>
</dbReference>
<dbReference type="NCBIfam" id="NF004491">
    <property type="entry name" value="PRK05826.1"/>
    <property type="match status" value="1"/>
</dbReference>
<dbReference type="InterPro" id="IPR015793">
    <property type="entry name" value="Pyrv_Knase_brl"/>
</dbReference>
<evidence type="ECO:0000313" key="16">
    <source>
        <dbReference type="EMBL" id="MFD2921674.1"/>
    </source>
</evidence>
<dbReference type="SUPFAM" id="SSF51621">
    <property type="entry name" value="Phosphoenolpyruvate/pyruvate domain"/>
    <property type="match status" value="1"/>
</dbReference>
<protein>
    <recommendedName>
        <fullName evidence="3 12">Pyruvate kinase</fullName>
        <ecNumber evidence="3 12">2.7.1.40</ecNumber>
    </recommendedName>
</protein>
<proteinExistence type="inferred from homology"/>
<keyword evidence="11 16" id="KW-0670">Pyruvate</keyword>
<comment type="similarity">
    <text evidence="2 13">Belongs to the pyruvate kinase family.</text>
</comment>
<sequence>MTQKASKYYHKEMDKDAGLAHRVHRTKIVATVGPACDTYEKLLQLAQTGVNVFRLNFSHGTHENKAEIIQHLKKINSTQPYNVAILADLQGPKLRVGEIENGALPIEPGDILTFTSTEKVVGTKEKIYISYPNLHNDVKVGEKIMIDDGKLEVLVVDITPAGDIKVQVTYGGILLPKKGVNLPDTAISLPAMTTKDYEDFEFIMTQDLDWLALSFVRRAEDIINLKNLVKERKSNIKVMAKIEMPSALADLRNIIVESDGVMVARGDLGVELPVEKVPMAQRDIIRKCIHRGKPVIVATQMMESMIDRVKPNRSEITDVANAVLEGADAVMLSGETATGKHPHLVVETMRKIIMEVENTEYRYDREEDLRPQSHSPSFLSDAICYNACKIANDISANALIGMTQSGYTAFMLSSYRPKSPLYIFTKRKHLVNQLSLSWGVRAFYYDEENSLDEIFFDQIEILKERGFVKTGDLVVNTGSTPVHEHRPTNILKITKVEETTAE</sequence>
<dbReference type="EMBL" id="JBHUOZ010000003">
    <property type="protein sequence ID" value="MFD2921674.1"/>
    <property type="molecule type" value="Genomic_DNA"/>
</dbReference>
<keyword evidence="9 13" id="KW-0460">Magnesium</keyword>
<dbReference type="InterPro" id="IPR040442">
    <property type="entry name" value="Pyrv_kinase-like_dom_sf"/>
</dbReference>
<evidence type="ECO:0000256" key="12">
    <source>
        <dbReference type="NCBIfam" id="TIGR01064"/>
    </source>
</evidence>
<dbReference type="PRINTS" id="PR01050">
    <property type="entry name" value="PYRUVTKNASE"/>
</dbReference>
<evidence type="ECO:0000256" key="6">
    <source>
        <dbReference type="ARBA" id="ARBA00022741"/>
    </source>
</evidence>
<dbReference type="EC" id="2.7.1.40" evidence="3 12"/>
<feature type="domain" description="Pyruvate kinase C-terminal" evidence="15">
    <location>
        <begin position="381"/>
        <end position="493"/>
    </location>
</feature>
<evidence type="ECO:0000256" key="11">
    <source>
        <dbReference type="ARBA" id="ARBA00023317"/>
    </source>
</evidence>
<evidence type="ECO:0000259" key="14">
    <source>
        <dbReference type="Pfam" id="PF00224"/>
    </source>
</evidence>
<dbReference type="InterPro" id="IPR015813">
    <property type="entry name" value="Pyrv/PenolPyrv_kinase-like_dom"/>
</dbReference>
<keyword evidence="4 13" id="KW-0808">Transferase</keyword>
<evidence type="ECO:0000256" key="2">
    <source>
        <dbReference type="ARBA" id="ARBA00008663"/>
    </source>
</evidence>
<dbReference type="Gene3D" id="3.40.1380.20">
    <property type="entry name" value="Pyruvate kinase, C-terminal domain"/>
    <property type="match status" value="1"/>
</dbReference>
<organism evidence="16 17">
    <name type="scientific">Terrimonas rubra</name>
    <dbReference type="NCBI Taxonomy" id="1035890"/>
    <lineage>
        <taxon>Bacteria</taxon>
        <taxon>Pseudomonadati</taxon>
        <taxon>Bacteroidota</taxon>
        <taxon>Chitinophagia</taxon>
        <taxon>Chitinophagales</taxon>
        <taxon>Chitinophagaceae</taxon>
        <taxon>Terrimonas</taxon>
    </lineage>
</organism>
<accession>A0ABW6A8F9</accession>
<evidence type="ECO:0000259" key="15">
    <source>
        <dbReference type="Pfam" id="PF02887"/>
    </source>
</evidence>
<dbReference type="GO" id="GO:0016301">
    <property type="term" value="F:kinase activity"/>
    <property type="evidence" value="ECO:0007669"/>
    <property type="project" value="UniProtKB-KW"/>
</dbReference>
<evidence type="ECO:0000256" key="1">
    <source>
        <dbReference type="ARBA" id="ARBA00004997"/>
    </source>
</evidence>
<comment type="catalytic activity">
    <reaction evidence="13">
        <text>pyruvate + ATP = phosphoenolpyruvate + ADP + H(+)</text>
        <dbReference type="Rhea" id="RHEA:18157"/>
        <dbReference type="ChEBI" id="CHEBI:15361"/>
        <dbReference type="ChEBI" id="CHEBI:15378"/>
        <dbReference type="ChEBI" id="CHEBI:30616"/>
        <dbReference type="ChEBI" id="CHEBI:58702"/>
        <dbReference type="ChEBI" id="CHEBI:456216"/>
        <dbReference type="EC" id="2.7.1.40"/>
    </reaction>
</comment>
<dbReference type="Pfam" id="PF02887">
    <property type="entry name" value="PK_C"/>
    <property type="match status" value="1"/>
</dbReference>
<dbReference type="InterPro" id="IPR011037">
    <property type="entry name" value="Pyrv_Knase-like_insert_dom_sf"/>
</dbReference>
<evidence type="ECO:0000256" key="3">
    <source>
        <dbReference type="ARBA" id="ARBA00012142"/>
    </source>
</evidence>
<evidence type="ECO:0000313" key="17">
    <source>
        <dbReference type="Proteomes" id="UP001597511"/>
    </source>
</evidence>
<gene>
    <name evidence="16" type="primary">pyk</name>
    <name evidence="16" type="ORF">ACFS6H_18285</name>
</gene>
<evidence type="ECO:0000256" key="13">
    <source>
        <dbReference type="RuleBase" id="RU000504"/>
    </source>
</evidence>